<accession>A0A518HXC9</accession>
<evidence type="ECO:0000313" key="2">
    <source>
        <dbReference type="EMBL" id="QDV45519.1"/>
    </source>
</evidence>
<gene>
    <name evidence="2" type="ORF">Enr13x_53980</name>
</gene>
<dbReference type="Proteomes" id="UP000319004">
    <property type="component" value="Chromosome"/>
</dbReference>
<feature type="compositionally biased region" description="Low complexity" evidence="1">
    <location>
        <begin position="26"/>
        <end position="35"/>
    </location>
</feature>
<dbReference type="KEGG" id="snep:Enr13x_53980"/>
<dbReference type="EMBL" id="CP037423">
    <property type="protein sequence ID" value="QDV45519.1"/>
    <property type="molecule type" value="Genomic_DNA"/>
</dbReference>
<evidence type="ECO:0000256" key="1">
    <source>
        <dbReference type="SAM" id="MobiDB-lite"/>
    </source>
</evidence>
<keyword evidence="3" id="KW-1185">Reference proteome</keyword>
<feature type="region of interest" description="Disordered" evidence="1">
    <location>
        <begin position="1"/>
        <end position="79"/>
    </location>
</feature>
<proteinExistence type="predicted"/>
<dbReference type="AlphaFoldDB" id="A0A518HXC9"/>
<evidence type="ECO:0000313" key="3">
    <source>
        <dbReference type="Proteomes" id="UP000319004"/>
    </source>
</evidence>
<name>A0A518HXC9_9BACT</name>
<protein>
    <submittedName>
        <fullName evidence="2">Uncharacterized protein</fullName>
    </submittedName>
</protein>
<sequence length="170" mass="18936">MSRTGIGGATDSRTCRQPKFGGGGTEAESTTTRTGPEAHPPSERVTEKLTLGAGRAHVTRSRSATAASPPHPSYLRHPPNRRATLQLHRLLCRRVTTTPLVNRSLHLMPMWRRRAAPWVPQNRLAVYISVWNPQKICTRFPSLSRGLRAKSRHKPVNPPGRLWNFSKALA</sequence>
<organism evidence="2 3">
    <name type="scientific">Stieleria neptunia</name>
    <dbReference type="NCBI Taxonomy" id="2527979"/>
    <lineage>
        <taxon>Bacteria</taxon>
        <taxon>Pseudomonadati</taxon>
        <taxon>Planctomycetota</taxon>
        <taxon>Planctomycetia</taxon>
        <taxon>Pirellulales</taxon>
        <taxon>Pirellulaceae</taxon>
        <taxon>Stieleria</taxon>
    </lineage>
</organism>
<reference evidence="2 3" key="1">
    <citation type="submission" date="2019-03" db="EMBL/GenBank/DDBJ databases">
        <title>Deep-cultivation of Planctomycetes and their phenomic and genomic characterization uncovers novel biology.</title>
        <authorList>
            <person name="Wiegand S."/>
            <person name="Jogler M."/>
            <person name="Boedeker C."/>
            <person name="Pinto D."/>
            <person name="Vollmers J."/>
            <person name="Rivas-Marin E."/>
            <person name="Kohn T."/>
            <person name="Peeters S.H."/>
            <person name="Heuer A."/>
            <person name="Rast P."/>
            <person name="Oberbeckmann S."/>
            <person name="Bunk B."/>
            <person name="Jeske O."/>
            <person name="Meyerdierks A."/>
            <person name="Storesund J.E."/>
            <person name="Kallscheuer N."/>
            <person name="Luecker S."/>
            <person name="Lage O.M."/>
            <person name="Pohl T."/>
            <person name="Merkel B.J."/>
            <person name="Hornburger P."/>
            <person name="Mueller R.-W."/>
            <person name="Bruemmer F."/>
            <person name="Labrenz M."/>
            <person name="Spormann A.M."/>
            <person name="Op den Camp H."/>
            <person name="Overmann J."/>
            <person name="Amann R."/>
            <person name="Jetten M.S.M."/>
            <person name="Mascher T."/>
            <person name="Medema M.H."/>
            <person name="Devos D.P."/>
            <person name="Kaster A.-K."/>
            <person name="Ovreas L."/>
            <person name="Rohde M."/>
            <person name="Galperin M.Y."/>
            <person name="Jogler C."/>
        </authorList>
    </citation>
    <scope>NUCLEOTIDE SEQUENCE [LARGE SCALE GENOMIC DNA]</scope>
    <source>
        <strain evidence="2 3">Enr13</strain>
    </source>
</reference>